<evidence type="ECO:0000313" key="2">
    <source>
        <dbReference type="EMBL" id="SFK99258.1"/>
    </source>
</evidence>
<organism evidence="2 3">
    <name type="scientific">Pseudovibrio ascidiaceicola</name>
    <dbReference type="NCBI Taxonomy" id="285279"/>
    <lineage>
        <taxon>Bacteria</taxon>
        <taxon>Pseudomonadati</taxon>
        <taxon>Pseudomonadota</taxon>
        <taxon>Alphaproteobacteria</taxon>
        <taxon>Hyphomicrobiales</taxon>
        <taxon>Stappiaceae</taxon>
        <taxon>Pseudovibrio</taxon>
    </lineage>
</organism>
<protein>
    <recommendedName>
        <fullName evidence="1">IraD/Gp25-like domain-containing protein</fullName>
    </recommendedName>
</protein>
<dbReference type="EMBL" id="FOSK01000013">
    <property type="protein sequence ID" value="SFK99258.1"/>
    <property type="molecule type" value="Genomic_DNA"/>
</dbReference>
<dbReference type="Proteomes" id="UP000199598">
    <property type="component" value="Unassembled WGS sequence"/>
</dbReference>
<proteinExistence type="predicted"/>
<evidence type="ECO:0000313" key="3">
    <source>
        <dbReference type="Proteomes" id="UP000199598"/>
    </source>
</evidence>
<dbReference type="RefSeq" id="WP_093522724.1">
    <property type="nucleotide sequence ID" value="NZ_FOSK01000013.1"/>
</dbReference>
<evidence type="ECO:0000259" key="1">
    <source>
        <dbReference type="Pfam" id="PF04965"/>
    </source>
</evidence>
<name>A0A1I4E096_9HYPH</name>
<dbReference type="SUPFAM" id="SSF160719">
    <property type="entry name" value="gpW/gp25-like"/>
    <property type="match status" value="1"/>
</dbReference>
<sequence>MAGICRHTGQPISNLQSALQGVEVTLGTRLYSRVMRRQFGAGFVEILGKKLSPKRFAVFMQLIAVAIDRWEPRFKVRRLTPQGSVEQVRLGAVGLTIEADFRPKAHLSPPDFTVERSVSFGLFFRDGKVQTLES</sequence>
<accession>A0A1I4E096</accession>
<feature type="domain" description="IraD/Gp25-like" evidence="1">
    <location>
        <begin position="19"/>
        <end position="102"/>
    </location>
</feature>
<dbReference type="InterPro" id="IPR007048">
    <property type="entry name" value="IraD/Gp25-like"/>
</dbReference>
<dbReference type="Gene3D" id="3.10.450.40">
    <property type="match status" value="1"/>
</dbReference>
<reference evidence="2 3" key="1">
    <citation type="submission" date="2016-10" db="EMBL/GenBank/DDBJ databases">
        <authorList>
            <person name="Varghese N."/>
            <person name="Submissions S."/>
        </authorList>
    </citation>
    <scope>NUCLEOTIDE SEQUENCE [LARGE SCALE GENOMIC DNA]</scope>
    <source>
        <strain evidence="2 3">DSM 16392</strain>
    </source>
</reference>
<dbReference type="Pfam" id="PF04965">
    <property type="entry name" value="GPW_gp25"/>
    <property type="match status" value="1"/>
</dbReference>
<keyword evidence="3" id="KW-1185">Reference proteome</keyword>
<comment type="caution">
    <text evidence="2">The sequence shown here is derived from an EMBL/GenBank/DDBJ whole genome shotgun (WGS) entry which is preliminary data.</text>
</comment>
<gene>
    <name evidence="2" type="ORF">SAMN04488518_113108</name>
</gene>